<dbReference type="PROSITE" id="PS51186">
    <property type="entry name" value="GNAT"/>
    <property type="match status" value="1"/>
</dbReference>
<evidence type="ECO:0000256" key="1">
    <source>
        <dbReference type="ARBA" id="ARBA00022679"/>
    </source>
</evidence>
<reference evidence="4" key="1">
    <citation type="submission" date="2022-05" db="EMBL/GenBank/DDBJ databases">
        <authorList>
            <person name="Pankratov T."/>
        </authorList>
    </citation>
    <scope>NUCLEOTIDE SEQUENCE</scope>
    <source>
        <strain evidence="4">BP6-180914</strain>
    </source>
</reference>
<evidence type="ECO:0000313" key="5">
    <source>
        <dbReference type="Proteomes" id="UP001165667"/>
    </source>
</evidence>
<proteinExistence type="predicted"/>
<dbReference type="GO" id="GO:0016747">
    <property type="term" value="F:acyltransferase activity, transferring groups other than amino-acyl groups"/>
    <property type="evidence" value="ECO:0007669"/>
    <property type="project" value="InterPro"/>
</dbReference>
<keyword evidence="1" id="KW-0808">Transferase</keyword>
<evidence type="ECO:0000256" key="2">
    <source>
        <dbReference type="ARBA" id="ARBA00023315"/>
    </source>
</evidence>
<keyword evidence="2" id="KW-0012">Acyltransferase</keyword>
<feature type="domain" description="N-acetyltransferase" evidence="3">
    <location>
        <begin position="2"/>
        <end position="142"/>
    </location>
</feature>
<name>A0AA42CPL3_9HYPH</name>
<gene>
    <name evidence="4" type="ORF">M8523_21165</name>
</gene>
<dbReference type="Gene3D" id="3.40.630.30">
    <property type="match status" value="1"/>
</dbReference>
<organism evidence="4 5">
    <name type="scientific">Lichenifustis flavocetrariae</name>
    <dbReference type="NCBI Taxonomy" id="2949735"/>
    <lineage>
        <taxon>Bacteria</taxon>
        <taxon>Pseudomonadati</taxon>
        <taxon>Pseudomonadota</taxon>
        <taxon>Alphaproteobacteria</taxon>
        <taxon>Hyphomicrobiales</taxon>
        <taxon>Lichenihabitantaceae</taxon>
        <taxon>Lichenifustis</taxon>
    </lineage>
</organism>
<comment type="caution">
    <text evidence="4">The sequence shown here is derived from an EMBL/GenBank/DDBJ whole genome shotgun (WGS) entry which is preliminary data.</text>
</comment>
<dbReference type="SUPFAM" id="SSF55729">
    <property type="entry name" value="Acyl-CoA N-acyltransferases (Nat)"/>
    <property type="match status" value="1"/>
</dbReference>
<dbReference type="Proteomes" id="UP001165667">
    <property type="component" value="Unassembled WGS sequence"/>
</dbReference>
<dbReference type="InterPro" id="IPR016181">
    <property type="entry name" value="Acyl_CoA_acyltransferase"/>
</dbReference>
<dbReference type="EMBL" id="JAMOIM010000016">
    <property type="protein sequence ID" value="MCW6510532.1"/>
    <property type="molecule type" value="Genomic_DNA"/>
</dbReference>
<keyword evidence="5" id="KW-1185">Reference proteome</keyword>
<evidence type="ECO:0000313" key="4">
    <source>
        <dbReference type="EMBL" id="MCW6510532.1"/>
    </source>
</evidence>
<dbReference type="InterPro" id="IPR050832">
    <property type="entry name" value="Bact_Acetyltransf"/>
</dbReference>
<dbReference type="PANTHER" id="PTHR43877">
    <property type="entry name" value="AMINOALKYLPHOSPHONATE N-ACETYLTRANSFERASE-RELATED-RELATED"/>
    <property type="match status" value="1"/>
</dbReference>
<sequence>MIQLVPFGTQLYARMLDFRAAHLRQPLGLTQDAADLAGEEQQLHLANVENGIVLATLVLKPVNATTIKLRQMAVAESMRGQGVGRDMVRFAETVARDRGFARVELHARVTAQPFYEALGYRVIGPAFIEVTVPHVPMARDLDDRSLTAALPAV</sequence>
<evidence type="ECO:0000259" key="3">
    <source>
        <dbReference type="PROSITE" id="PS51186"/>
    </source>
</evidence>
<protein>
    <submittedName>
        <fullName evidence="4">GNAT family N-acetyltransferase</fullName>
    </submittedName>
</protein>
<dbReference type="Pfam" id="PF13673">
    <property type="entry name" value="Acetyltransf_10"/>
    <property type="match status" value="1"/>
</dbReference>
<dbReference type="RefSeq" id="WP_282586909.1">
    <property type="nucleotide sequence ID" value="NZ_JAMOIM010000016.1"/>
</dbReference>
<dbReference type="AlphaFoldDB" id="A0AA42CPL3"/>
<dbReference type="InterPro" id="IPR000182">
    <property type="entry name" value="GNAT_dom"/>
</dbReference>
<dbReference type="CDD" id="cd04301">
    <property type="entry name" value="NAT_SF"/>
    <property type="match status" value="1"/>
</dbReference>
<accession>A0AA42CPL3</accession>